<dbReference type="AlphaFoldDB" id="A0A8J5J4W8"/>
<evidence type="ECO:0000256" key="1">
    <source>
        <dbReference type="SAM" id="SignalP"/>
    </source>
</evidence>
<protein>
    <submittedName>
        <fullName evidence="2">Uncharacterized protein</fullName>
    </submittedName>
</protein>
<evidence type="ECO:0000313" key="3">
    <source>
        <dbReference type="Proteomes" id="UP000709295"/>
    </source>
</evidence>
<keyword evidence="3" id="KW-1185">Reference proteome</keyword>
<feature type="signal peptide" evidence="1">
    <location>
        <begin position="1"/>
        <end position="21"/>
    </location>
</feature>
<reference evidence="2" key="1">
    <citation type="submission" date="2021-01" db="EMBL/GenBank/DDBJ databases">
        <title>Phytophthora aleatoria, a newly-described species from Pinus radiata is distinct from Phytophthora cactorum isolates based on comparative genomics.</title>
        <authorList>
            <person name="Mcdougal R."/>
            <person name="Panda P."/>
            <person name="Williams N."/>
            <person name="Studholme D.J."/>
        </authorList>
    </citation>
    <scope>NUCLEOTIDE SEQUENCE</scope>
    <source>
        <strain evidence="2">NZFS 4037</strain>
    </source>
</reference>
<proteinExistence type="predicted"/>
<evidence type="ECO:0000313" key="2">
    <source>
        <dbReference type="EMBL" id="KAG6958428.1"/>
    </source>
</evidence>
<dbReference type="EMBL" id="JAENGY010000671">
    <property type="protein sequence ID" value="KAG6958428.1"/>
    <property type="molecule type" value="Genomic_DNA"/>
</dbReference>
<organism evidence="2 3">
    <name type="scientific">Phytophthora aleatoria</name>
    <dbReference type="NCBI Taxonomy" id="2496075"/>
    <lineage>
        <taxon>Eukaryota</taxon>
        <taxon>Sar</taxon>
        <taxon>Stramenopiles</taxon>
        <taxon>Oomycota</taxon>
        <taxon>Peronosporomycetes</taxon>
        <taxon>Peronosporales</taxon>
        <taxon>Peronosporaceae</taxon>
        <taxon>Phytophthora</taxon>
    </lineage>
</organism>
<keyword evidence="1" id="KW-0732">Signal</keyword>
<comment type="caution">
    <text evidence="2">The sequence shown here is derived from an EMBL/GenBank/DDBJ whole genome shotgun (WGS) entry which is preliminary data.</text>
</comment>
<name>A0A8J5J4W8_9STRA</name>
<accession>A0A8J5J4W8</accession>
<gene>
    <name evidence="2" type="ORF">JG688_00010510</name>
</gene>
<sequence>MNRPSALRSVLLAFTLDFASSTDDTSLPPPLSSSPGKIELLDDLRSAVLRQLEDEVTNFFTEPAAGVNITINMCCFNSERPSADNGSRVTLANASARGMFDVIQKDLTELNTMNRKPFLAQVTVWGAKKKLGFRQVPSVGFFSDIHCVGP</sequence>
<feature type="chain" id="PRO_5035191912" evidence="1">
    <location>
        <begin position="22"/>
        <end position="150"/>
    </location>
</feature>
<dbReference type="Proteomes" id="UP000709295">
    <property type="component" value="Unassembled WGS sequence"/>
</dbReference>